<name>A0A553RL94_9TELE</name>
<keyword evidence="3" id="KW-1185">Reference proteome</keyword>
<evidence type="ECO:0000313" key="3">
    <source>
        <dbReference type="Proteomes" id="UP000316079"/>
    </source>
</evidence>
<feature type="region of interest" description="Disordered" evidence="1">
    <location>
        <begin position="1"/>
        <end position="20"/>
    </location>
</feature>
<dbReference type="Proteomes" id="UP000316079">
    <property type="component" value="Unassembled WGS sequence"/>
</dbReference>
<dbReference type="InterPro" id="IPR036179">
    <property type="entry name" value="Ig-like_dom_sf"/>
</dbReference>
<gene>
    <name evidence="2" type="ORF">DNTS_006468</name>
</gene>
<evidence type="ECO:0000313" key="2">
    <source>
        <dbReference type="EMBL" id="TRZ02952.1"/>
    </source>
</evidence>
<organism evidence="2 3">
    <name type="scientific">Danionella cerebrum</name>
    <dbReference type="NCBI Taxonomy" id="2873325"/>
    <lineage>
        <taxon>Eukaryota</taxon>
        <taxon>Metazoa</taxon>
        <taxon>Chordata</taxon>
        <taxon>Craniata</taxon>
        <taxon>Vertebrata</taxon>
        <taxon>Euteleostomi</taxon>
        <taxon>Actinopterygii</taxon>
        <taxon>Neopterygii</taxon>
        <taxon>Teleostei</taxon>
        <taxon>Ostariophysi</taxon>
        <taxon>Cypriniformes</taxon>
        <taxon>Danionidae</taxon>
        <taxon>Danioninae</taxon>
        <taxon>Danionella</taxon>
    </lineage>
</organism>
<proteinExistence type="predicted"/>
<dbReference type="OrthoDB" id="8948710at2759"/>
<feature type="non-terminal residue" evidence="2">
    <location>
        <position position="1"/>
    </location>
</feature>
<dbReference type="InterPro" id="IPR013783">
    <property type="entry name" value="Ig-like_fold"/>
</dbReference>
<dbReference type="SUPFAM" id="SSF48726">
    <property type="entry name" value="Immunoglobulin"/>
    <property type="match status" value="1"/>
</dbReference>
<comment type="caution">
    <text evidence="2">The sequence shown here is derived from an EMBL/GenBank/DDBJ whole genome shotgun (WGS) entry which is preliminary data.</text>
</comment>
<sequence>GSGRVTGHRQASDGTFSQSSHLELDAGKLGLGRGGDITCVAEHEGGTRRVAAALSVIGGLLSQSQIFSAFDNLKAVKVS</sequence>
<accession>A0A553RL94</accession>
<reference evidence="2 3" key="1">
    <citation type="journal article" date="2019" name="Sci. Data">
        <title>Hybrid genome assembly and annotation of Danionella translucida.</title>
        <authorList>
            <person name="Kadobianskyi M."/>
            <person name="Schulze L."/>
            <person name="Schuelke M."/>
            <person name="Judkewitz B."/>
        </authorList>
    </citation>
    <scope>NUCLEOTIDE SEQUENCE [LARGE SCALE GENOMIC DNA]</scope>
    <source>
        <strain evidence="2 3">Bolton</strain>
    </source>
</reference>
<protein>
    <submittedName>
        <fullName evidence="2">Uncharacterized protein</fullName>
    </submittedName>
</protein>
<dbReference type="EMBL" id="SRMA01018447">
    <property type="protein sequence ID" value="TRZ02952.1"/>
    <property type="molecule type" value="Genomic_DNA"/>
</dbReference>
<dbReference type="AlphaFoldDB" id="A0A553RL94"/>
<evidence type="ECO:0000256" key="1">
    <source>
        <dbReference type="SAM" id="MobiDB-lite"/>
    </source>
</evidence>
<dbReference type="STRING" id="623744.A0A553RL94"/>
<dbReference type="Gene3D" id="2.60.40.10">
    <property type="entry name" value="Immunoglobulins"/>
    <property type="match status" value="1"/>
</dbReference>